<evidence type="ECO:0000313" key="1">
    <source>
        <dbReference type="EMBL" id="KAK3687096.1"/>
    </source>
</evidence>
<accession>A0ACC3MG25</accession>
<reference evidence="1" key="1">
    <citation type="submission" date="2023-07" db="EMBL/GenBank/DDBJ databases">
        <title>Black Yeasts Isolated from many extreme environments.</title>
        <authorList>
            <person name="Coleine C."/>
            <person name="Stajich J.E."/>
            <person name="Selbmann L."/>
        </authorList>
    </citation>
    <scope>NUCLEOTIDE SEQUENCE</scope>
    <source>
        <strain evidence="1">CCFEE 5714</strain>
    </source>
</reference>
<dbReference type="Proteomes" id="UP001281147">
    <property type="component" value="Unassembled WGS sequence"/>
</dbReference>
<evidence type="ECO:0000313" key="2">
    <source>
        <dbReference type="Proteomes" id="UP001281147"/>
    </source>
</evidence>
<proteinExistence type="predicted"/>
<protein>
    <submittedName>
        <fullName evidence="1">Prenylated Rab acceptor protein 1</fullName>
    </submittedName>
</protein>
<sequence length="179" mass="20626">MNGDKGGVLFRCDNTDGNCVLEGYLMDDLQAGHWRGENATGETVICPLSYTARWPLAGLCMYGYEVSSREYTSYFASDIHHRLFHMPAIGEYTVDHYAEGYRAALELAVNHPEDAVRNTESLTFFALESMLTILLYRVKGVQDLLLMHRSRKRKKQQRQRLLPLLQKLSRSRLLLLRLR</sequence>
<organism evidence="1 2">
    <name type="scientific">Vermiconidia calcicola</name>
    <dbReference type="NCBI Taxonomy" id="1690605"/>
    <lineage>
        <taxon>Eukaryota</taxon>
        <taxon>Fungi</taxon>
        <taxon>Dikarya</taxon>
        <taxon>Ascomycota</taxon>
        <taxon>Pezizomycotina</taxon>
        <taxon>Dothideomycetes</taxon>
        <taxon>Dothideomycetidae</taxon>
        <taxon>Mycosphaerellales</taxon>
        <taxon>Extremaceae</taxon>
        <taxon>Vermiconidia</taxon>
    </lineage>
</organism>
<dbReference type="EMBL" id="JAUTXU010000288">
    <property type="protein sequence ID" value="KAK3687096.1"/>
    <property type="molecule type" value="Genomic_DNA"/>
</dbReference>
<name>A0ACC3MG25_9PEZI</name>
<comment type="caution">
    <text evidence="1">The sequence shown here is derived from an EMBL/GenBank/DDBJ whole genome shotgun (WGS) entry which is preliminary data.</text>
</comment>
<keyword evidence="2" id="KW-1185">Reference proteome</keyword>
<gene>
    <name evidence="1" type="primary">PRA1_2</name>
    <name evidence="1" type="ORF">LTR37_019163</name>
</gene>